<feature type="non-terminal residue" evidence="2">
    <location>
        <position position="67"/>
    </location>
</feature>
<proteinExistence type="predicted"/>
<protein>
    <submittedName>
        <fullName evidence="2">Putative secreted protein</fullName>
    </submittedName>
</protein>
<feature type="transmembrane region" description="Helical" evidence="1">
    <location>
        <begin position="6"/>
        <end position="32"/>
    </location>
</feature>
<evidence type="ECO:0000256" key="1">
    <source>
        <dbReference type="SAM" id="Phobius"/>
    </source>
</evidence>
<accession>A0A147BNW3</accession>
<name>A0A147BNW3_IXORI</name>
<keyword evidence="1" id="KW-0472">Membrane</keyword>
<reference evidence="2" key="1">
    <citation type="journal article" date="2018" name="PLoS Negl. Trop. Dis.">
        <title>Sialome diversity of ticks revealed by RNAseq of single tick salivary glands.</title>
        <authorList>
            <person name="Perner J."/>
            <person name="Kropackova S."/>
            <person name="Kopacek P."/>
            <person name="Ribeiro J.M."/>
        </authorList>
    </citation>
    <scope>NUCLEOTIDE SEQUENCE</scope>
    <source>
        <strain evidence="2">Siblings of single egg batch collected in Ceske Budejovice</strain>
        <tissue evidence="2">Salivary glands</tissue>
    </source>
</reference>
<organism evidence="2">
    <name type="scientific">Ixodes ricinus</name>
    <name type="common">Common tick</name>
    <name type="synonym">Acarus ricinus</name>
    <dbReference type="NCBI Taxonomy" id="34613"/>
    <lineage>
        <taxon>Eukaryota</taxon>
        <taxon>Metazoa</taxon>
        <taxon>Ecdysozoa</taxon>
        <taxon>Arthropoda</taxon>
        <taxon>Chelicerata</taxon>
        <taxon>Arachnida</taxon>
        <taxon>Acari</taxon>
        <taxon>Parasitiformes</taxon>
        <taxon>Ixodida</taxon>
        <taxon>Ixodoidea</taxon>
        <taxon>Ixodidae</taxon>
        <taxon>Ixodinae</taxon>
        <taxon>Ixodes</taxon>
    </lineage>
</organism>
<sequence length="67" mass="7840">MCSMFILYLVNFFAFCMLVLPMYLCILPTFVVKFGREKCPALCLFLGGTFFQSCKVTYKEYLSYCNQ</sequence>
<dbReference type="EMBL" id="GEGO01002936">
    <property type="protein sequence ID" value="JAR92468.1"/>
    <property type="molecule type" value="Transcribed_RNA"/>
</dbReference>
<evidence type="ECO:0000313" key="2">
    <source>
        <dbReference type="EMBL" id="JAR92468.1"/>
    </source>
</evidence>
<keyword evidence="1" id="KW-0812">Transmembrane</keyword>
<dbReference type="AlphaFoldDB" id="A0A147BNW3"/>
<keyword evidence="1" id="KW-1133">Transmembrane helix</keyword>